<evidence type="ECO:0000259" key="4">
    <source>
        <dbReference type="PROSITE" id="PS01124"/>
    </source>
</evidence>
<proteinExistence type="predicted"/>
<evidence type="ECO:0000313" key="6">
    <source>
        <dbReference type="Proteomes" id="UP000253606"/>
    </source>
</evidence>
<evidence type="ECO:0000313" key="5">
    <source>
        <dbReference type="EMBL" id="AXC15525.1"/>
    </source>
</evidence>
<dbReference type="PRINTS" id="PR00032">
    <property type="entry name" value="HTHARAC"/>
</dbReference>
<dbReference type="Proteomes" id="UP000253606">
    <property type="component" value="Chromosome"/>
</dbReference>
<evidence type="ECO:0000256" key="2">
    <source>
        <dbReference type="ARBA" id="ARBA00023125"/>
    </source>
</evidence>
<dbReference type="InterPro" id="IPR018060">
    <property type="entry name" value="HTH_AraC"/>
</dbReference>
<keyword evidence="3" id="KW-0804">Transcription</keyword>
<gene>
    <name evidence="5" type="ORF">ACPOL_6289</name>
</gene>
<organism evidence="5 6">
    <name type="scientific">Acidisarcina polymorpha</name>
    <dbReference type="NCBI Taxonomy" id="2211140"/>
    <lineage>
        <taxon>Bacteria</taxon>
        <taxon>Pseudomonadati</taxon>
        <taxon>Acidobacteriota</taxon>
        <taxon>Terriglobia</taxon>
        <taxon>Terriglobales</taxon>
        <taxon>Acidobacteriaceae</taxon>
        <taxon>Acidisarcina</taxon>
    </lineage>
</organism>
<name>A0A2Z5GAB2_9BACT</name>
<evidence type="ECO:0000256" key="1">
    <source>
        <dbReference type="ARBA" id="ARBA00023015"/>
    </source>
</evidence>
<dbReference type="InterPro" id="IPR009057">
    <property type="entry name" value="Homeodomain-like_sf"/>
</dbReference>
<dbReference type="RefSeq" id="WP_114210192.1">
    <property type="nucleotide sequence ID" value="NZ_CP030840.1"/>
</dbReference>
<dbReference type="SUPFAM" id="SSF46689">
    <property type="entry name" value="Homeodomain-like"/>
    <property type="match status" value="2"/>
</dbReference>
<keyword evidence="2" id="KW-0238">DNA-binding</keyword>
<reference evidence="5 6" key="1">
    <citation type="journal article" date="2018" name="Front. Microbiol.">
        <title>Hydrolytic Capabilities as a Key to Environmental Success: Chitinolytic and Cellulolytic Acidobacteria From Acidic Sub-arctic Soils and Boreal Peatlands.</title>
        <authorList>
            <person name="Belova S.E."/>
            <person name="Ravin N.V."/>
            <person name="Pankratov T.A."/>
            <person name="Rakitin A.L."/>
            <person name="Ivanova A.A."/>
            <person name="Beletsky A.V."/>
            <person name="Mardanov A.V."/>
            <person name="Sinninghe Damste J.S."/>
            <person name="Dedysh S.N."/>
        </authorList>
    </citation>
    <scope>NUCLEOTIDE SEQUENCE [LARGE SCALE GENOMIC DNA]</scope>
    <source>
        <strain evidence="5 6">SBC82</strain>
    </source>
</reference>
<accession>A0A2Z5GAB2</accession>
<dbReference type="GO" id="GO:0043565">
    <property type="term" value="F:sequence-specific DNA binding"/>
    <property type="evidence" value="ECO:0007669"/>
    <property type="project" value="InterPro"/>
</dbReference>
<dbReference type="Gene3D" id="1.10.10.60">
    <property type="entry name" value="Homeodomain-like"/>
    <property type="match status" value="2"/>
</dbReference>
<dbReference type="InterPro" id="IPR050204">
    <property type="entry name" value="AraC_XylS_family_regulators"/>
</dbReference>
<dbReference type="PROSITE" id="PS00041">
    <property type="entry name" value="HTH_ARAC_FAMILY_1"/>
    <property type="match status" value="1"/>
</dbReference>
<dbReference type="InterPro" id="IPR020449">
    <property type="entry name" value="Tscrpt_reg_AraC-type_HTH"/>
</dbReference>
<dbReference type="SMART" id="SM00342">
    <property type="entry name" value="HTH_ARAC"/>
    <property type="match status" value="1"/>
</dbReference>
<dbReference type="AlphaFoldDB" id="A0A2Z5GAB2"/>
<protein>
    <submittedName>
        <fullName evidence="5">Transcriptional regulator, AraC family</fullName>
    </submittedName>
</protein>
<dbReference type="GO" id="GO:0003700">
    <property type="term" value="F:DNA-binding transcription factor activity"/>
    <property type="evidence" value="ECO:0007669"/>
    <property type="project" value="InterPro"/>
</dbReference>
<dbReference type="OrthoDB" id="110167at2"/>
<feature type="domain" description="HTH araC/xylS-type" evidence="4">
    <location>
        <begin position="210"/>
        <end position="308"/>
    </location>
</feature>
<dbReference type="PANTHER" id="PTHR46796">
    <property type="entry name" value="HTH-TYPE TRANSCRIPTIONAL ACTIVATOR RHAS-RELATED"/>
    <property type="match status" value="1"/>
</dbReference>
<keyword evidence="6" id="KW-1185">Reference proteome</keyword>
<evidence type="ECO:0000256" key="3">
    <source>
        <dbReference type="ARBA" id="ARBA00023163"/>
    </source>
</evidence>
<dbReference type="EMBL" id="CP030840">
    <property type="protein sequence ID" value="AXC15525.1"/>
    <property type="molecule type" value="Genomic_DNA"/>
</dbReference>
<dbReference type="KEGG" id="abas:ACPOL_6289"/>
<dbReference type="Pfam" id="PF12833">
    <property type="entry name" value="HTH_18"/>
    <property type="match status" value="1"/>
</dbReference>
<dbReference type="InterPro" id="IPR018062">
    <property type="entry name" value="HTH_AraC-typ_CS"/>
</dbReference>
<keyword evidence="1" id="KW-0805">Transcription regulation</keyword>
<sequence length="309" mass="34889">MQISETDTVATCKKTRAIREFMRGKSRLMFSSRGLGWAGLLLEQHQFPAGEWPASELSGLVLCLWNNAETLRCDHPDVNGNFVPKLVHPGTLSLYTAGALPAVRPSCPTYGLICALDPDFKHEISQEILNESNTRSVADGVISQDKRCFMDKPLQHTLEKLGDEARRGGHSGRLYANRLIRSLRTRLFDITRGASGGVWLKNKIDADTLRRLSNRLETTPETNLDLHTLATEIGYSKRHLLRSFRSNTGRSPHQYVLDLRMEKARRLMVKPALNLIDIALDCGFASQAHFTYAFRQKLGLTPSEYRRRL</sequence>
<dbReference type="PROSITE" id="PS01124">
    <property type="entry name" value="HTH_ARAC_FAMILY_2"/>
    <property type="match status" value="1"/>
</dbReference>